<keyword evidence="4" id="KW-0732">Signal</keyword>
<feature type="transmembrane region" description="Helical" evidence="7">
    <location>
        <begin position="619"/>
        <end position="638"/>
    </location>
</feature>
<keyword evidence="3 7" id="KW-0812">Transmembrane</keyword>
<gene>
    <name evidence="8" type="ORF">G6F51_003630</name>
</gene>
<keyword evidence="6 7" id="KW-0472">Membrane</keyword>
<feature type="transmembrane region" description="Helical" evidence="7">
    <location>
        <begin position="765"/>
        <end position="783"/>
    </location>
</feature>
<evidence type="ECO:0008006" key="10">
    <source>
        <dbReference type="Google" id="ProtNLM"/>
    </source>
</evidence>
<reference evidence="8" key="1">
    <citation type="journal article" date="2020" name="Microb. Genom.">
        <title>Genetic diversity of clinical and environmental Mucorales isolates obtained from an investigation of mucormycosis cases among solid organ transplant recipients.</title>
        <authorList>
            <person name="Nguyen M.H."/>
            <person name="Kaul D."/>
            <person name="Muto C."/>
            <person name="Cheng S.J."/>
            <person name="Richter R.A."/>
            <person name="Bruno V.M."/>
            <person name="Liu G."/>
            <person name="Beyhan S."/>
            <person name="Sundermann A.J."/>
            <person name="Mounaud S."/>
            <person name="Pasculle A.W."/>
            <person name="Nierman W.C."/>
            <person name="Driscoll E."/>
            <person name="Cumbie R."/>
            <person name="Clancy C.J."/>
            <person name="Dupont C.L."/>
        </authorList>
    </citation>
    <scope>NUCLEOTIDE SEQUENCE</scope>
    <source>
        <strain evidence="8">GL16</strain>
    </source>
</reference>
<dbReference type="Gene3D" id="3.50.50.60">
    <property type="entry name" value="FAD/NAD(P)-binding domain"/>
    <property type="match status" value="1"/>
</dbReference>
<dbReference type="GO" id="GO:0016788">
    <property type="term" value="F:hydrolase activity, acting on ester bonds"/>
    <property type="evidence" value="ECO:0007669"/>
    <property type="project" value="TreeGrafter"/>
</dbReference>
<feature type="transmembrane region" description="Helical" evidence="7">
    <location>
        <begin position="702"/>
        <end position="726"/>
    </location>
</feature>
<sequence>MDQQKKIKVAVIGSGLAGLSAAYLLTKGSDRFEVHLFEKNASLGMDASSISIGPKKEHRIDVPMRSFMSGYYSHLFRLYQHLQIPAKKAKFSFGWYKIRQDTKQQYKPTDVASYTKNESYLIYSGARTVGSLDRVEFDTNSMIDTLQSFLTFLWTSCIVAFSYFQILLISLYMHHSGHLKNPDHFICQITLDEFFKHYRIHDYFAHQVFVPLFAAVCTNSYHSMLKYPASDVLEYMALGLFEESYVAGCGVQQVVKRLSAPLEHIHLQSQIVHIRPDTDHRYQIQDEQNKTYAIDHILFATQGNQAARILKKLAQSDPCPDSRRVLQDQIDMLCHFEYDTALVINHTDTRLLPSNPSHWKALNLAMVDKTVDPGHSELIVPAPHDTTMTTHILNLTHHQIAKDRLYLQTTNPCLSVDPRKVLSIAWFERATVTVKSKKVLQTHLFTVQEGEYELGPCQGKNGIWFVGSYCWKGIPLLEGCVASAEYVVTKGIGPSEGVSVHVPCFGGLCLASFGDNQPRYRGCVEQCASTTRSLPVHLRLLGWTTRDDCQYHCMQAITQEALASDQPIHQYHGKWPFYRLFGIQEPASTLFSILNGLMHYKYFFQLRQKIPNSFRLKSAYVGIAICGMNAWLWSTVFHTRDMPWTEKLDYFSAGLYILYGFTLAVLRIFQVRGLSAVAWMALCSMAYVAHVTYLTRLTRFDYTYNMLACLIVGGLQTSLWLAWSVWNAKRRSYAWMAGVSVVLVSLAMSLEVFDFPPWHLVLDAHSLWHAATIPLAPLFYRFLLQDAYAESRIGQSLDKRSS</sequence>
<name>A0A9P6YH89_RHIOR</name>
<feature type="transmembrane region" description="Helical" evidence="7">
    <location>
        <begin position="650"/>
        <end position="669"/>
    </location>
</feature>
<evidence type="ECO:0000256" key="1">
    <source>
        <dbReference type="ARBA" id="ARBA00004127"/>
    </source>
</evidence>
<evidence type="ECO:0000256" key="4">
    <source>
        <dbReference type="ARBA" id="ARBA00022729"/>
    </source>
</evidence>
<dbReference type="Proteomes" id="UP000717996">
    <property type="component" value="Unassembled WGS sequence"/>
</dbReference>
<dbReference type="GO" id="GO:0005789">
    <property type="term" value="C:endoplasmic reticulum membrane"/>
    <property type="evidence" value="ECO:0007669"/>
    <property type="project" value="TreeGrafter"/>
</dbReference>
<dbReference type="EMBL" id="JAANIT010000365">
    <property type="protein sequence ID" value="KAG1548494.1"/>
    <property type="molecule type" value="Genomic_DNA"/>
</dbReference>
<evidence type="ECO:0000256" key="3">
    <source>
        <dbReference type="ARBA" id="ARBA00022692"/>
    </source>
</evidence>
<organism evidence="8 9">
    <name type="scientific">Rhizopus oryzae</name>
    <name type="common">Mucormycosis agent</name>
    <name type="synonym">Rhizopus arrhizus var. delemar</name>
    <dbReference type="NCBI Taxonomy" id="64495"/>
    <lineage>
        <taxon>Eukaryota</taxon>
        <taxon>Fungi</taxon>
        <taxon>Fungi incertae sedis</taxon>
        <taxon>Mucoromycota</taxon>
        <taxon>Mucoromycotina</taxon>
        <taxon>Mucoromycetes</taxon>
        <taxon>Mucorales</taxon>
        <taxon>Mucorineae</taxon>
        <taxon>Rhizopodaceae</taxon>
        <taxon>Rhizopus</taxon>
    </lineage>
</organism>
<accession>A0A9P6YH89</accession>
<protein>
    <recommendedName>
        <fullName evidence="10">Post-GPI attachment to proteins factor 3</fullName>
    </recommendedName>
</protein>
<evidence type="ECO:0000256" key="2">
    <source>
        <dbReference type="ARBA" id="ARBA00022502"/>
    </source>
</evidence>
<dbReference type="InterPro" id="IPR007217">
    <property type="entry name" value="Per1-like"/>
</dbReference>
<dbReference type="PANTHER" id="PTHR13148:SF0">
    <property type="entry name" value="POST-GPI ATTACHMENT TO PROTEINS FACTOR 3"/>
    <property type="match status" value="1"/>
</dbReference>
<keyword evidence="5 7" id="KW-1133">Transmembrane helix</keyword>
<dbReference type="Pfam" id="PF13450">
    <property type="entry name" value="NAD_binding_8"/>
    <property type="match status" value="1"/>
</dbReference>
<comment type="subcellular location">
    <subcellularLocation>
        <location evidence="1">Endomembrane system</location>
        <topology evidence="1">Multi-pass membrane protein</topology>
    </subcellularLocation>
</comment>
<dbReference type="OrthoDB" id="5977668at2759"/>
<feature type="transmembrane region" description="Helical" evidence="7">
    <location>
        <begin position="676"/>
        <end position="696"/>
    </location>
</feature>
<evidence type="ECO:0000256" key="6">
    <source>
        <dbReference type="ARBA" id="ARBA00023136"/>
    </source>
</evidence>
<evidence type="ECO:0000313" key="8">
    <source>
        <dbReference type="EMBL" id="KAG1548494.1"/>
    </source>
</evidence>
<dbReference type="AlphaFoldDB" id="A0A9P6YH89"/>
<proteinExistence type="predicted"/>
<dbReference type="SUPFAM" id="SSF51905">
    <property type="entry name" value="FAD/NAD(P)-binding domain"/>
    <property type="match status" value="1"/>
</dbReference>
<dbReference type="PANTHER" id="PTHR13148">
    <property type="entry name" value="PER1-RELATED"/>
    <property type="match status" value="1"/>
</dbReference>
<keyword evidence="2" id="KW-0337">GPI-anchor biosynthesis</keyword>
<feature type="transmembrane region" description="Helical" evidence="7">
    <location>
        <begin position="733"/>
        <end position="753"/>
    </location>
</feature>
<evidence type="ECO:0000256" key="7">
    <source>
        <dbReference type="SAM" id="Phobius"/>
    </source>
</evidence>
<dbReference type="Pfam" id="PF04080">
    <property type="entry name" value="Per1"/>
    <property type="match status" value="1"/>
</dbReference>
<comment type="caution">
    <text evidence="8">The sequence shown here is derived from an EMBL/GenBank/DDBJ whole genome shotgun (WGS) entry which is preliminary data.</text>
</comment>
<evidence type="ECO:0000256" key="5">
    <source>
        <dbReference type="ARBA" id="ARBA00022989"/>
    </source>
</evidence>
<feature type="transmembrane region" description="Helical" evidence="7">
    <location>
        <begin position="149"/>
        <end position="172"/>
    </location>
</feature>
<evidence type="ECO:0000313" key="9">
    <source>
        <dbReference type="Proteomes" id="UP000717996"/>
    </source>
</evidence>
<dbReference type="InterPro" id="IPR036188">
    <property type="entry name" value="FAD/NAD-bd_sf"/>
</dbReference>
<dbReference type="GO" id="GO:0006506">
    <property type="term" value="P:GPI anchor biosynthetic process"/>
    <property type="evidence" value="ECO:0007669"/>
    <property type="project" value="UniProtKB-KW"/>
</dbReference>